<evidence type="ECO:0000313" key="4">
    <source>
        <dbReference type="Proteomes" id="UP000663870"/>
    </source>
</evidence>
<dbReference type="SMART" id="SM00220">
    <property type="entry name" value="S_TKc"/>
    <property type="match status" value="1"/>
</dbReference>
<dbReference type="InterPro" id="IPR008266">
    <property type="entry name" value="Tyr_kinase_AS"/>
</dbReference>
<feature type="domain" description="Protein kinase" evidence="2">
    <location>
        <begin position="235"/>
        <end position="499"/>
    </location>
</feature>
<name>A0A813WRK4_9BILA</name>
<reference evidence="3" key="1">
    <citation type="submission" date="2021-02" db="EMBL/GenBank/DDBJ databases">
        <authorList>
            <person name="Nowell W R."/>
        </authorList>
    </citation>
    <scope>NUCLEOTIDE SEQUENCE</scope>
</reference>
<dbReference type="EMBL" id="CAJNOL010000115">
    <property type="protein sequence ID" value="CAF0858788.1"/>
    <property type="molecule type" value="Genomic_DNA"/>
</dbReference>
<sequence>MTFVLVKSFVEVYDSRTDICLSDSVRSKNSESKSKSTSIRSVLYYLCSTHSDCQSLEEYLGIDKFDVGEPSEEFKNLIKQFTRESKPENKKSQEFDNILKKINPSITFTGDQRGGDFEHLFRGNRPDFIWSINNNFYPWNIVSIIEKKSNIIRQNDISQMLEYLRSIVKVFPERKYAIECLTNYKRIIFGKVSIINDKFQYERFSSDNVLENFWKFLHCNKNHLGYVQFSIPNVFEIKSLLGSGANAMVYRISYNNIEYAMKISNKMSRKEYDIVQQMKGYMNISDLDYKTIEIDVQEGFILSNPVGTMIKNDDICKKKYIIQILKQLAIVQKTGYVHRDIRIHNIILDRNDYAYLIDWNSSTFNGFKGEYEGAFITASTPVLKQYSSSNGKQVSSYYADDWISIIYMILLSRCSKDKKKDLQIHAGDGIAYELIIDRREILENKAILPNETDLLNYNKEVIDCLYEIELERENLTNIDDLYKRCMKLIEAMLKYGLVS</sequence>
<evidence type="ECO:0000256" key="1">
    <source>
        <dbReference type="PROSITE-ProRule" id="PRU10141"/>
    </source>
</evidence>
<keyword evidence="4" id="KW-1185">Reference proteome</keyword>
<dbReference type="InterPro" id="IPR011009">
    <property type="entry name" value="Kinase-like_dom_sf"/>
</dbReference>
<dbReference type="InterPro" id="IPR000719">
    <property type="entry name" value="Prot_kinase_dom"/>
</dbReference>
<evidence type="ECO:0000313" key="3">
    <source>
        <dbReference type="EMBL" id="CAF0858788.1"/>
    </source>
</evidence>
<protein>
    <recommendedName>
        <fullName evidence="2">Protein kinase domain-containing protein</fullName>
    </recommendedName>
</protein>
<accession>A0A813WRK4</accession>
<gene>
    <name evidence="3" type="ORF">JXQ802_LOCUS7075</name>
</gene>
<dbReference type="Gene3D" id="1.10.510.10">
    <property type="entry name" value="Transferase(Phosphotransferase) domain 1"/>
    <property type="match status" value="1"/>
</dbReference>
<dbReference type="GO" id="GO:0004672">
    <property type="term" value="F:protein kinase activity"/>
    <property type="evidence" value="ECO:0007669"/>
    <property type="project" value="InterPro"/>
</dbReference>
<organism evidence="3 4">
    <name type="scientific">Rotaria sordida</name>
    <dbReference type="NCBI Taxonomy" id="392033"/>
    <lineage>
        <taxon>Eukaryota</taxon>
        <taxon>Metazoa</taxon>
        <taxon>Spiralia</taxon>
        <taxon>Gnathifera</taxon>
        <taxon>Rotifera</taxon>
        <taxon>Eurotatoria</taxon>
        <taxon>Bdelloidea</taxon>
        <taxon>Philodinida</taxon>
        <taxon>Philodinidae</taxon>
        <taxon>Rotaria</taxon>
    </lineage>
</organism>
<dbReference type="Proteomes" id="UP000663870">
    <property type="component" value="Unassembled WGS sequence"/>
</dbReference>
<dbReference type="InterPro" id="IPR017441">
    <property type="entry name" value="Protein_kinase_ATP_BS"/>
</dbReference>
<dbReference type="PROSITE" id="PS50011">
    <property type="entry name" value="PROTEIN_KINASE_DOM"/>
    <property type="match status" value="1"/>
</dbReference>
<dbReference type="PROSITE" id="PS00107">
    <property type="entry name" value="PROTEIN_KINASE_ATP"/>
    <property type="match status" value="1"/>
</dbReference>
<feature type="binding site" evidence="1">
    <location>
        <position position="262"/>
    </location>
    <ligand>
        <name>ATP</name>
        <dbReference type="ChEBI" id="CHEBI:30616"/>
    </ligand>
</feature>
<dbReference type="SUPFAM" id="SSF56112">
    <property type="entry name" value="Protein kinase-like (PK-like)"/>
    <property type="match status" value="1"/>
</dbReference>
<dbReference type="PROSITE" id="PS00109">
    <property type="entry name" value="PROTEIN_KINASE_TYR"/>
    <property type="match status" value="1"/>
</dbReference>
<evidence type="ECO:0000259" key="2">
    <source>
        <dbReference type="PROSITE" id="PS50011"/>
    </source>
</evidence>
<proteinExistence type="predicted"/>
<keyword evidence="1" id="KW-0067">ATP-binding</keyword>
<dbReference type="GO" id="GO:0005524">
    <property type="term" value="F:ATP binding"/>
    <property type="evidence" value="ECO:0007669"/>
    <property type="project" value="UniProtKB-UniRule"/>
</dbReference>
<comment type="caution">
    <text evidence="3">The sequence shown here is derived from an EMBL/GenBank/DDBJ whole genome shotgun (WGS) entry which is preliminary data.</text>
</comment>
<keyword evidence="1" id="KW-0547">Nucleotide-binding</keyword>
<dbReference type="AlphaFoldDB" id="A0A813WRK4"/>